<proteinExistence type="predicted"/>
<organism evidence="1 2">
    <name type="scientific">Pleurodeles waltl</name>
    <name type="common">Iberian ribbed newt</name>
    <dbReference type="NCBI Taxonomy" id="8319"/>
    <lineage>
        <taxon>Eukaryota</taxon>
        <taxon>Metazoa</taxon>
        <taxon>Chordata</taxon>
        <taxon>Craniata</taxon>
        <taxon>Vertebrata</taxon>
        <taxon>Euteleostomi</taxon>
        <taxon>Amphibia</taxon>
        <taxon>Batrachia</taxon>
        <taxon>Caudata</taxon>
        <taxon>Salamandroidea</taxon>
        <taxon>Salamandridae</taxon>
        <taxon>Pleurodelinae</taxon>
        <taxon>Pleurodeles</taxon>
    </lineage>
</organism>
<evidence type="ECO:0000313" key="2">
    <source>
        <dbReference type="Proteomes" id="UP001066276"/>
    </source>
</evidence>
<reference evidence="1" key="1">
    <citation type="journal article" date="2022" name="bioRxiv">
        <title>Sequencing and chromosome-scale assembly of the giantPleurodeles waltlgenome.</title>
        <authorList>
            <person name="Brown T."/>
            <person name="Elewa A."/>
            <person name="Iarovenko S."/>
            <person name="Subramanian E."/>
            <person name="Araus A.J."/>
            <person name="Petzold A."/>
            <person name="Susuki M."/>
            <person name="Suzuki K.-i.T."/>
            <person name="Hayashi T."/>
            <person name="Toyoda A."/>
            <person name="Oliveira C."/>
            <person name="Osipova E."/>
            <person name="Leigh N.D."/>
            <person name="Simon A."/>
            <person name="Yun M.H."/>
        </authorList>
    </citation>
    <scope>NUCLEOTIDE SEQUENCE</scope>
    <source>
        <strain evidence="1">20211129_DDA</strain>
        <tissue evidence="1">Liver</tissue>
    </source>
</reference>
<dbReference type="EMBL" id="JANPWB010000014">
    <property type="protein sequence ID" value="KAJ1099469.1"/>
    <property type="molecule type" value="Genomic_DNA"/>
</dbReference>
<name>A0AAV7MAA6_PLEWA</name>
<keyword evidence="2" id="KW-1185">Reference proteome</keyword>
<dbReference type="AlphaFoldDB" id="A0AAV7MAA6"/>
<accession>A0AAV7MAA6</accession>
<dbReference type="Proteomes" id="UP001066276">
    <property type="component" value="Chromosome 10"/>
</dbReference>
<protein>
    <submittedName>
        <fullName evidence="1">Uncharacterized protein</fullName>
    </submittedName>
</protein>
<gene>
    <name evidence="1" type="ORF">NDU88_004570</name>
</gene>
<comment type="caution">
    <text evidence="1">The sequence shown here is derived from an EMBL/GenBank/DDBJ whole genome shotgun (WGS) entry which is preliminary data.</text>
</comment>
<evidence type="ECO:0000313" key="1">
    <source>
        <dbReference type="EMBL" id="KAJ1099469.1"/>
    </source>
</evidence>
<sequence length="72" mass="7992">MAPHSLPELTIRSRWPQCSPPQCHADKAPCALSGGVYADFKMAASSWIFRSFWHGQWASKPPAARSLDPTRP</sequence>